<sequence>MLSQHLDYASQAAIPSNVQRSLRHCLSSAAEMLYDQGYVLESITLAQRGLAERELDALRTQAPEWAACQDTLEISNAATFNAYGRFVLTPMGRELMFDMFGQGAADCA</sequence>
<name>A0A433KTY0_9GAMM</name>
<dbReference type="AlphaFoldDB" id="A0A433KTY0"/>
<protein>
    <submittedName>
        <fullName evidence="1">Uncharacterized protein</fullName>
    </submittedName>
</protein>
<accession>A0A433KTY0</accession>
<proteinExistence type="predicted"/>
<evidence type="ECO:0000313" key="2">
    <source>
        <dbReference type="Proteomes" id="UP000287023"/>
    </source>
</evidence>
<dbReference type="RefSeq" id="WP_127060523.1">
    <property type="nucleotide sequence ID" value="NZ_RZHF01000006.1"/>
</dbReference>
<dbReference type="Proteomes" id="UP000287023">
    <property type="component" value="Unassembled WGS sequence"/>
</dbReference>
<gene>
    <name evidence="1" type="ORF">ELY38_05605</name>
</gene>
<dbReference type="OrthoDB" id="6171765at2"/>
<organism evidence="1 2">
    <name type="scientific">Vreelandella nanhaiensis</name>
    <dbReference type="NCBI Taxonomy" id="1258546"/>
    <lineage>
        <taxon>Bacteria</taxon>
        <taxon>Pseudomonadati</taxon>
        <taxon>Pseudomonadota</taxon>
        <taxon>Gammaproteobacteria</taxon>
        <taxon>Oceanospirillales</taxon>
        <taxon>Halomonadaceae</taxon>
        <taxon>Vreelandella</taxon>
    </lineage>
</organism>
<dbReference type="EMBL" id="RZHF01000006">
    <property type="protein sequence ID" value="RUR33027.1"/>
    <property type="molecule type" value="Genomic_DNA"/>
</dbReference>
<keyword evidence="2" id="KW-1185">Reference proteome</keyword>
<reference evidence="1 2" key="1">
    <citation type="submission" date="2018-12" db="EMBL/GenBank/DDBJ databases">
        <title>three novel Halomonas strain isolated from plants.</title>
        <authorList>
            <person name="Sun C."/>
        </authorList>
    </citation>
    <scope>NUCLEOTIDE SEQUENCE [LARGE SCALE GENOMIC DNA]</scope>
    <source>
        <strain evidence="1 2">JCM 18142</strain>
    </source>
</reference>
<evidence type="ECO:0000313" key="1">
    <source>
        <dbReference type="EMBL" id="RUR33027.1"/>
    </source>
</evidence>
<comment type="caution">
    <text evidence="1">The sequence shown here is derived from an EMBL/GenBank/DDBJ whole genome shotgun (WGS) entry which is preliminary data.</text>
</comment>